<keyword evidence="11" id="KW-0325">Glycoprotein</keyword>
<dbReference type="EMBL" id="CAJPEX010001746">
    <property type="protein sequence ID" value="CAG0919843.1"/>
    <property type="molecule type" value="Genomic_DNA"/>
</dbReference>
<organism evidence="14">
    <name type="scientific">Notodromas monacha</name>
    <dbReference type="NCBI Taxonomy" id="399045"/>
    <lineage>
        <taxon>Eukaryota</taxon>
        <taxon>Metazoa</taxon>
        <taxon>Ecdysozoa</taxon>
        <taxon>Arthropoda</taxon>
        <taxon>Crustacea</taxon>
        <taxon>Oligostraca</taxon>
        <taxon>Ostracoda</taxon>
        <taxon>Podocopa</taxon>
        <taxon>Podocopida</taxon>
        <taxon>Cypridocopina</taxon>
        <taxon>Cypridoidea</taxon>
        <taxon>Cyprididae</taxon>
        <taxon>Notodromas</taxon>
    </lineage>
</organism>
<protein>
    <recommendedName>
        <fullName evidence="13">beta-galactoside alpha-(2,6)-sialyltransferase</fullName>
        <ecNumber evidence="13">2.4.3.1</ecNumber>
    </recommendedName>
</protein>
<accession>A0A7R9BQM2</accession>
<evidence type="ECO:0000256" key="5">
    <source>
        <dbReference type="ARBA" id="ARBA00022692"/>
    </source>
</evidence>
<evidence type="ECO:0000256" key="13">
    <source>
        <dbReference type="ARBA" id="ARBA00034329"/>
    </source>
</evidence>
<gene>
    <name evidence="14" type="ORF">NMOB1V02_LOCUS7359</name>
</gene>
<dbReference type="PANTHER" id="PTHR46059:SF1">
    <property type="entry name" value="BETA-GALACTOSIDE ALPHA-2,6-SIALYLTRANSFERASE"/>
    <property type="match status" value="1"/>
</dbReference>
<dbReference type="GO" id="GO:0097503">
    <property type="term" value="P:sialylation"/>
    <property type="evidence" value="ECO:0007669"/>
    <property type="project" value="TreeGrafter"/>
</dbReference>
<reference evidence="14" key="1">
    <citation type="submission" date="2020-11" db="EMBL/GenBank/DDBJ databases">
        <authorList>
            <person name="Tran Van P."/>
        </authorList>
    </citation>
    <scope>NUCLEOTIDE SEQUENCE</scope>
</reference>
<comment type="similarity">
    <text evidence="2">Belongs to the glycosyltransferase 29 family.</text>
</comment>
<sequence>MFVNTMFLGMWCYVYILWAQYWKYAETHAPERKQRTPPRGRAWDDIDAAAAARMFPLQFSEEFAILEEPMSGNGSAVAVDRAKSYKTQLLVQLRNALLQEARGKTNRYGVKYMGKRLKLSERKSIAGLMCELKNEVTLRTLGRKDEPFKTTGMGKFFPEGQFLQGERFNSCAVVTNAGSLLGSNLDAHEVVMRFNHAPVTGFEKDVGTKTTFRVINSQIVSKPKFDFLNSPLYQNVSVLAWDPPKYRGSLFEVSTGE</sequence>
<evidence type="ECO:0000256" key="7">
    <source>
        <dbReference type="ARBA" id="ARBA00022989"/>
    </source>
</evidence>
<dbReference type="EC" id="2.4.3.1" evidence="13"/>
<keyword evidence="15" id="KW-1185">Reference proteome</keyword>
<evidence type="ECO:0000313" key="15">
    <source>
        <dbReference type="Proteomes" id="UP000678499"/>
    </source>
</evidence>
<proteinExistence type="inferred from homology"/>
<evidence type="ECO:0000256" key="3">
    <source>
        <dbReference type="ARBA" id="ARBA00022676"/>
    </source>
</evidence>
<comment type="subcellular location">
    <subcellularLocation>
        <location evidence="1">Golgi apparatus</location>
        <location evidence="1">Golgi stack membrane</location>
        <topology evidence="1">Single-pass type II membrane protein</topology>
    </subcellularLocation>
</comment>
<dbReference type="PANTHER" id="PTHR46059">
    <property type="entry name" value="BETA-GALACTOSIDE ALPHA-2,6-SIALYLTRANSFERASE"/>
    <property type="match status" value="1"/>
</dbReference>
<dbReference type="EMBL" id="OA883783">
    <property type="protein sequence ID" value="CAD7279691.1"/>
    <property type="molecule type" value="Genomic_DNA"/>
</dbReference>
<dbReference type="OrthoDB" id="10264956at2759"/>
<keyword evidence="10" id="KW-1015">Disulfide bond</keyword>
<evidence type="ECO:0000256" key="6">
    <source>
        <dbReference type="ARBA" id="ARBA00022968"/>
    </source>
</evidence>
<keyword evidence="7" id="KW-1133">Transmembrane helix</keyword>
<dbReference type="Gene3D" id="3.90.1480.20">
    <property type="entry name" value="Glycosyl transferase family 29"/>
    <property type="match status" value="1"/>
</dbReference>
<dbReference type="InterPro" id="IPR001675">
    <property type="entry name" value="Glyco_trans_29"/>
</dbReference>
<keyword evidence="6" id="KW-0735">Signal-anchor</keyword>
<name>A0A7R9BQM2_9CRUS</name>
<keyword evidence="4" id="KW-0808">Transferase</keyword>
<keyword evidence="9" id="KW-0472">Membrane</keyword>
<keyword evidence="5" id="KW-0812">Transmembrane</keyword>
<comment type="catalytic activity">
    <reaction evidence="12">
        <text>a beta-D-galactoside + CMP-N-acetyl-beta-neuraminate = an N-acetyl-alpha-neuraminyl-(2-&gt;6)-beta-D-galactosyl derivative + CMP + H(+)</text>
        <dbReference type="Rhea" id="RHEA:52104"/>
        <dbReference type="ChEBI" id="CHEBI:15378"/>
        <dbReference type="ChEBI" id="CHEBI:28034"/>
        <dbReference type="ChEBI" id="CHEBI:57812"/>
        <dbReference type="ChEBI" id="CHEBI:60377"/>
        <dbReference type="ChEBI" id="CHEBI:136398"/>
        <dbReference type="EC" id="2.4.3.1"/>
    </reaction>
</comment>
<evidence type="ECO:0000256" key="4">
    <source>
        <dbReference type="ARBA" id="ARBA00022679"/>
    </source>
</evidence>
<evidence type="ECO:0000256" key="9">
    <source>
        <dbReference type="ARBA" id="ARBA00023136"/>
    </source>
</evidence>
<evidence type="ECO:0000256" key="10">
    <source>
        <dbReference type="ARBA" id="ARBA00023157"/>
    </source>
</evidence>
<dbReference type="Proteomes" id="UP000678499">
    <property type="component" value="Unassembled WGS sequence"/>
</dbReference>
<evidence type="ECO:0000256" key="2">
    <source>
        <dbReference type="ARBA" id="ARBA00006003"/>
    </source>
</evidence>
<evidence type="ECO:0000256" key="1">
    <source>
        <dbReference type="ARBA" id="ARBA00004447"/>
    </source>
</evidence>
<keyword evidence="3" id="KW-0328">Glycosyltransferase</keyword>
<dbReference type="Pfam" id="PF00777">
    <property type="entry name" value="Glyco_transf_29"/>
    <property type="match status" value="1"/>
</dbReference>
<keyword evidence="8" id="KW-0333">Golgi apparatus</keyword>
<evidence type="ECO:0000313" key="14">
    <source>
        <dbReference type="EMBL" id="CAD7279691.1"/>
    </source>
</evidence>
<dbReference type="AlphaFoldDB" id="A0A7R9BQM2"/>
<dbReference type="InterPro" id="IPR038578">
    <property type="entry name" value="GT29-like_sf"/>
</dbReference>
<evidence type="ECO:0000256" key="12">
    <source>
        <dbReference type="ARBA" id="ARBA00034249"/>
    </source>
</evidence>
<dbReference type="GO" id="GO:0003835">
    <property type="term" value="F:beta-galactoside alpha-2,6-sialyltransferase activity"/>
    <property type="evidence" value="ECO:0007669"/>
    <property type="project" value="UniProtKB-EC"/>
</dbReference>
<evidence type="ECO:0000256" key="8">
    <source>
        <dbReference type="ARBA" id="ARBA00023034"/>
    </source>
</evidence>
<evidence type="ECO:0000256" key="11">
    <source>
        <dbReference type="ARBA" id="ARBA00023180"/>
    </source>
</evidence>
<dbReference type="GO" id="GO:0032580">
    <property type="term" value="C:Golgi cisterna membrane"/>
    <property type="evidence" value="ECO:0007669"/>
    <property type="project" value="UniProtKB-SubCell"/>
</dbReference>